<dbReference type="PROSITE" id="PS50297">
    <property type="entry name" value="ANK_REP_REGION"/>
    <property type="match status" value="3"/>
</dbReference>
<feature type="repeat" description="ANK" evidence="3">
    <location>
        <begin position="95"/>
        <end position="127"/>
    </location>
</feature>
<keyword evidence="4" id="KW-0732">Signal</keyword>
<protein>
    <submittedName>
        <fullName evidence="5">Ankyrin repeat domain-containing protein</fullName>
    </submittedName>
</protein>
<dbReference type="Proteomes" id="UP001596977">
    <property type="component" value="Unassembled WGS sequence"/>
</dbReference>
<dbReference type="InterPro" id="IPR002110">
    <property type="entry name" value="Ankyrin_rpt"/>
</dbReference>
<dbReference type="RefSeq" id="WP_264942536.1">
    <property type="nucleotide sequence ID" value="NZ_JAPDRA010000001.1"/>
</dbReference>
<dbReference type="Pfam" id="PF12796">
    <property type="entry name" value="Ank_2"/>
    <property type="match status" value="1"/>
</dbReference>
<gene>
    <name evidence="5" type="ORF">ACFQ1E_02540</name>
</gene>
<evidence type="ECO:0000256" key="3">
    <source>
        <dbReference type="PROSITE-ProRule" id="PRU00023"/>
    </source>
</evidence>
<evidence type="ECO:0000256" key="2">
    <source>
        <dbReference type="ARBA" id="ARBA00023043"/>
    </source>
</evidence>
<keyword evidence="1" id="KW-0677">Repeat</keyword>
<proteinExistence type="predicted"/>
<dbReference type="SMART" id="SM00248">
    <property type="entry name" value="ANK"/>
    <property type="match status" value="3"/>
</dbReference>
<keyword evidence="6" id="KW-1185">Reference proteome</keyword>
<evidence type="ECO:0000256" key="4">
    <source>
        <dbReference type="SAM" id="SignalP"/>
    </source>
</evidence>
<evidence type="ECO:0000256" key="1">
    <source>
        <dbReference type="ARBA" id="ARBA00022737"/>
    </source>
</evidence>
<sequence>MPYFVRIAAAAALILAAQPAFAQQFSESYEFLEAVKKGDGAKVMKYLNEPGTRIIDSKERDSGDAALHIVTKRSDEVYLRFLLQRDANPNIKDARGNTPLMLATNISFIEGVRILLTYKANINIGNSSGETPLIRAVQLRDLEMVQLLLANGADPDQADLLAGMSARDYAKQDRRSPAIAKLLAEAPKIQRKAAVGPNL</sequence>
<dbReference type="Gene3D" id="1.25.40.20">
    <property type="entry name" value="Ankyrin repeat-containing domain"/>
    <property type="match status" value="1"/>
</dbReference>
<reference evidence="6" key="1">
    <citation type="journal article" date="2019" name="Int. J. Syst. Evol. Microbiol.">
        <title>The Global Catalogue of Microorganisms (GCM) 10K type strain sequencing project: providing services to taxonomists for standard genome sequencing and annotation.</title>
        <authorList>
            <consortium name="The Broad Institute Genomics Platform"/>
            <consortium name="The Broad Institute Genome Sequencing Center for Infectious Disease"/>
            <person name="Wu L."/>
            <person name="Ma J."/>
        </authorList>
    </citation>
    <scope>NUCLEOTIDE SEQUENCE [LARGE SCALE GENOMIC DNA]</scope>
    <source>
        <strain evidence="6">CCUG 62982</strain>
    </source>
</reference>
<feature type="signal peptide" evidence="4">
    <location>
        <begin position="1"/>
        <end position="22"/>
    </location>
</feature>
<dbReference type="InterPro" id="IPR050776">
    <property type="entry name" value="Ank_Repeat/CDKN_Inhibitor"/>
</dbReference>
<keyword evidence="2 3" id="KW-0040">ANK repeat</keyword>
<dbReference type="InterPro" id="IPR036770">
    <property type="entry name" value="Ankyrin_rpt-contain_sf"/>
</dbReference>
<dbReference type="EMBL" id="JBHTJG010000001">
    <property type="protein sequence ID" value="MFD0945210.1"/>
    <property type="molecule type" value="Genomic_DNA"/>
</dbReference>
<evidence type="ECO:0000313" key="5">
    <source>
        <dbReference type="EMBL" id="MFD0945210.1"/>
    </source>
</evidence>
<name>A0ABW3H4E8_9SPHN</name>
<comment type="caution">
    <text evidence="5">The sequence shown here is derived from an EMBL/GenBank/DDBJ whole genome shotgun (WGS) entry which is preliminary data.</text>
</comment>
<evidence type="ECO:0000313" key="6">
    <source>
        <dbReference type="Proteomes" id="UP001596977"/>
    </source>
</evidence>
<organism evidence="5 6">
    <name type="scientific">Sphingomonas canadensis</name>
    <dbReference type="NCBI Taxonomy" id="1219257"/>
    <lineage>
        <taxon>Bacteria</taxon>
        <taxon>Pseudomonadati</taxon>
        <taxon>Pseudomonadota</taxon>
        <taxon>Alphaproteobacteria</taxon>
        <taxon>Sphingomonadales</taxon>
        <taxon>Sphingomonadaceae</taxon>
        <taxon>Sphingomonas</taxon>
    </lineage>
</organism>
<dbReference type="PANTHER" id="PTHR24201">
    <property type="entry name" value="ANK_REP_REGION DOMAIN-CONTAINING PROTEIN"/>
    <property type="match status" value="1"/>
</dbReference>
<feature type="chain" id="PRO_5045339432" evidence="4">
    <location>
        <begin position="23"/>
        <end position="199"/>
    </location>
</feature>
<feature type="repeat" description="ANK" evidence="3">
    <location>
        <begin position="128"/>
        <end position="160"/>
    </location>
</feature>
<feature type="repeat" description="ANK" evidence="3">
    <location>
        <begin position="62"/>
        <end position="94"/>
    </location>
</feature>
<dbReference type="PROSITE" id="PS50088">
    <property type="entry name" value="ANK_REPEAT"/>
    <property type="match status" value="3"/>
</dbReference>
<accession>A0ABW3H4E8</accession>
<dbReference type="SUPFAM" id="SSF48403">
    <property type="entry name" value="Ankyrin repeat"/>
    <property type="match status" value="1"/>
</dbReference>